<dbReference type="Proteomes" id="UP001218364">
    <property type="component" value="Unassembled WGS sequence"/>
</dbReference>
<sequence>MKGSQQTEDPLDNYWLYEAPTAESFIRLVRRVRGDGEQETEGREAMDGSDLPDDPLEFEWQATPPTIASFLAAVRRQAKTLLICLAAGIFLALAIIVFSTPMYAARVSLYLGSVTGGDLRSELGTAIDLDTNAELIRSDETTAAVIRELDLATLPEFAPEASTLAALVDTLRQWAGRASPDEPADPMPMVIGKVKKGLSVSRKGNTRLIELRFSSVSSALSADIANAFARAHLAGALARDEEAKVQRIAQLETLAARARQKAAEADSNVRSLLRGTGRVAADPQQIEQQTFALRQQLSMLEAKAAALKTKLSLIAAYERTGDTSVITLDSQASRQLLTELAQARDRLAGIQQQPGSQPQSVSAITDSIKTLEASLRQEVRLAASAIEVELETTVAEQESVSDQISQLNAYVASETWSALQAARRDKIFYNGAYQEYLSQLETTRYAPQSHSDLRIVADAVAPTLPSSPNKMVVLAISLTLSIFVGVGLAGISEWKRNERARV</sequence>
<name>A0A1B0ZPZ0_9RHOB</name>
<dbReference type="RefSeq" id="WP_065271171.1">
    <property type="nucleotide sequence ID" value="NZ_CP015124.1"/>
</dbReference>
<dbReference type="Proteomes" id="UP000092565">
    <property type="component" value="Chromosome"/>
</dbReference>
<evidence type="ECO:0008006" key="6">
    <source>
        <dbReference type="Google" id="ProtNLM"/>
    </source>
</evidence>
<gene>
    <name evidence="2" type="ORF">JL2886_01238</name>
    <name evidence="3" type="ORF">PXK24_14310</name>
</gene>
<protein>
    <recommendedName>
        <fullName evidence="6">Polysaccharide chain length determinant N-terminal domain-containing protein</fullName>
    </recommendedName>
</protein>
<dbReference type="PANTHER" id="PTHR32309">
    <property type="entry name" value="TYROSINE-PROTEIN KINASE"/>
    <property type="match status" value="1"/>
</dbReference>
<dbReference type="GO" id="GO:0004713">
    <property type="term" value="F:protein tyrosine kinase activity"/>
    <property type="evidence" value="ECO:0007669"/>
    <property type="project" value="TreeGrafter"/>
</dbReference>
<reference evidence="3 5" key="2">
    <citation type="submission" date="2023-02" db="EMBL/GenBank/DDBJ databases">
        <title>Population genomics of bacteria associated with diatom.</title>
        <authorList>
            <person name="Xie J."/>
            <person name="Wang H."/>
        </authorList>
    </citation>
    <scope>NUCLEOTIDE SEQUENCE [LARGE SCALE GENOMIC DNA]</scope>
    <source>
        <strain evidence="3 5">PT47_8</strain>
    </source>
</reference>
<evidence type="ECO:0000313" key="4">
    <source>
        <dbReference type="Proteomes" id="UP000092565"/>
    </source>
</evidence>
<evidence type="ECO:0000313" key="3">
    <source>
        <dbReference type="EMBL" id="MDE4166868.1"/>
    </source>
</evidence>
<keyword evidence="1" id="KW-0472">Membrane</keyword>
<evidence type="ECO:0000313" key="5">
    <source>
        <dbReference type="Proteomes" id="UP001218364"/>
    </source>
</evidence>
<dbReference type="PANTHER" id="PTHR32309:SF13">
    <property type="entry name" value="FERRIC ENTEROBACTIN TRANSPORT PROTEIN FEPE"/>
    <property type="match status" value="1"/>
</dbReference>
<dbReference type="GO" id="GO:0005886">
    <property type="term" value="C:plasma membrane"/>
    <property type="evidence" value="ECO:0007669"/>
    <property type="project" value="TreeGrafter"/>
</dbReference>
<keyword evidence="1" id="KW-0812">Transmembrane</keyword>
<dbReference type="EMBL" id="CP015124">
    <property type="protein sequence ID" value="ANP36158.1"/>
    <property type="molecule type" value="Genomic_DNA"/>
</dbReference>
<evidence type="ECO:0000313" key="2">
    <source>
        <dbReference type="EMBL" id="ANP36158.1"/>
    </source>
</evidence>
<keyword evidence="4" id="KW-1185">Reference proteome</keyword>
<proteinExistence type="predicted"/>
<dbReference type="AlphaFoldDB" id="A0A1B0ZPZ0"/>
<feature type="transmembrane region" description="Helical" evidence="1">
    <location>
        <begin position="471"/>
        <end position="491"/>
    </location>
</feature>
<organism evidence="2 4">
    <name type="scientific">Phaeobacter gallaeciensis</name>
    <dbReference type="NCBI Taxonomy" id="60890"/>
    <lineage>
        <taxon>Bacteria</taxon>
        <taxon>Pseudomonadati</taxon>
        <taxon>Pseudomonadota</taxon>
        <taxon>Alphaproteobacteria</taxon>
        <taxon>Rhodobacterales</taxon>
        <taxon>Roseobacteraceae</taxon>
        <taxon>Phaeobacter</taxon>
    </lineage>
</organism>
<accession>A0A1B0ZPZ0</accession>
<reference evidence="2 4" key="1">
    <citation type="submission" date="2016-04" db="EMBL/GenBank/DDBJ databases">
        <authorList>
            <person name="Evans L.H."/>
            <person name="Alamgir A."/>
            <person name="Owens N."/>
            <person name="Weber N.D."/>
            <person name="Virtaneva K."/>
            <person name="Barbian K."/>
            <person name="Babar A."/>
            <person name="Rosenke K."/>
        </authorList>
    </citation>
    <scope>NUCLEOTIDE SEQUENCE [LARGE SCALE GENOMIC DNA]</scope>
    <source>
        <strain evidence="2 4">JL2886</strain>
    </source>
</reference>
<dbReference type="EMBL" id="JARCJK010000007">
    <property type="protein sequence ID" value="MDE4166868.1"/>
    <property type="molecule type" value="Genomic_DNA"/>
</dbReference>
<evidence type="ECO:0000256" key="1">
    <source>
        <dbReference type="SAM" id="Phobius"/>
    </source>
</evidence>
<dbReference type="OrthoDB" id="7852451at2"/>
<dbReference type="InterPro" id="IPR050445">
    <property type="entry name" value="Bact_polysacc_biosynth/exp"/>
</dbReference>
<feature type="transmembrane region" description="Helical" evidence="1">
    <location>
        <begin position="81"/>
        <end position="104"/>
    </location>
</feature>
<keyword evidence="1" id="KW-1133">Transmembrane helix</keyword>